<evidence type="ECO:0000313" key="4">
    <source>
        <dbReference type="EMBL" id="ALE08464.1"/>
    </source>
</evidence>
<dbReference type="Pfam" id="PF00929">
    <property type="entry name" value="RNase_T"/>
    <property type="match status" value="1"/>
</dbReference>
<dbReference type="CDD" id="cd17748">
    <property type="entry name" value="BRCT_DNA_ligase_like"/>
    <property type="match status" value="1"/>
</dbReference>
<reference evidence="4 5" key="1">
    <citation type="submission" date="2014-12" db="EMBL/GenBank/DDBJ databases">
        <title>Complete genome sequence of Bifidobacterium longum subsp. infantis BT1.</title>
        <authorList>
            <person name="Kim J.F."/>
            <person name="Kwak M.-J."/>
        </authorList>
    </citation>
    <scope>NUCLEOTIDE SEQUENCE [LARGE SCALE GENOMIC DNA]</scope>
    <source>
        <strain evidence="4 5">BT1</strain>
    </source>
</reference>
<keyword evidence="1" id="KW-0540">Nuclease</keyword>
<gene>
    <name evidence="4" type="ORF">RY67_395</name>
</gene>
<evidence type="ECO:0000256" key="2">
    <source>
        <dbReference type="ARBA" id="ARBA00022801"/>
    </source>
</evidence>
<evidence type="ECO:0000313" key="5">
    <source>
        <dbReference type="Proteomes" id="UP000067206"/>
    </source>
</evidence>
<dbReference type="EMBL" id="CP010411">
    <property type="protein sequence ID" value="ALE08464.1"/>
    <property type="molecule type" value="Genomic_DNA"/>
</dbReference>
<dbReference type="SMART" id="SM00479">
    <property type="entry name" value="EXOIII"/>
    <property type="match status" value="1"/>
</dbReference>
<sequence length="415" mass="46204">MIPREHKGASVLADRKDYVALDLETTGYDPRLDEIIEIGAIKVRNGQPIDRYGQLINPGRHIPNIVTEIHGIDDGMVKNAPTLADVLSEFLDWMGDGLILGHNVNFDINFLYDNAEDICGKYVGNDFIDTLRLARYLYPEERHNRLQDLIVRFDIAEDQEHRALADVEQTIACYRWMIRHMNENGIPFPAGDGRSRRGLSSLFRGGDQLLQIAPQDEVTPDPAFENLTFVFTGALKKMTRANAQQAVTNLGGINGKTVTKDTNYLITGSTDYNAALKGSKSSKWLKAEKLQLAGQDLNIISEDVFYDMLGDSIAQAPTQSQLKFKITQPACKKILEIPSGNLDAKEVSVLAVDDRTKPSIVLKTQDGEILAEFSSRMKAYETIAALDGRTIELTATKHDEFGSAPYFNAKAKIIR</sequence>
<evidence type="ECO:0000256" key="1">
    <source>
        <dbReference type="ARBA" id="ARBA00022722"/>
    </source>
</evidence>
<dbReference type="InterPro" id="IPR013520">
    <property type="entry name" value="Ribonucl_H"/>
</dbReference>
<dbReference type="GO" id="GO:0005829">
    <property type="term" value="C:cytosol"/>
    <property type="evidence" value="ECO:0007669"/>
    <property type="project" value="TreeGrafter"/>
</dbReference>
<dbReference type="PANTHER" id="PTHR30231">
    <property type="entry name" value="DNA POLYMERASE III SUBUNIT EPSILON"/>
    <property type="match status" value="1"/>
</dbReference>
<dbReference type="InterPro" id="IPR036420">
    <property type="entry name" value="BRCT_dom_sf"/>
</dbReference>
<dbReference type="Pfam" id="PF00533">
    <property type="entry name" value="BRCT"/>
    <property type="match status" value="1"/>
</dbReference>
<dbReference type="SUPFAM" id="SSF53098">
    <property type="entry name" value="Ribonuclease H-like"/>
    <property type="match status" value="1"/>
</dbReference>
<dbReference type="InterPro" id="IPR036397">
    <property type="entry name" value="RNaseH_sf"/>
</dbReference>
<dbReference type="GO" id="GO:0008408">
    <property type="term" value="F:3'-5' exonuclease activity"/>
    <property type="evidence" value="ECO:0007669"/>
    <property type="project" value="TreeGrafter"/>
</dbReference>
<dbReference type="NCBIfam" id="TIGR00573">
    <property type="entry name" value="dnaq"/>
    <property type="match status" value="1"/>
</dbReference>
<dbReference type="SUPFAM" id="SSF52113">
    <property type="entry name" value="BRCT domain"/>
    <property type="match status" value="1"/>
</dbReference>
<name>A0A0M4LTQ1_BIFLI</name>
<proteinExistence type="predicted"/>
<dbReference type="GO" id="GO:0006260">
    <property type="term" value="P:DNA replication"/>
    <property type="evidence" value="ECO:0007669"/>
    <property type="project" value="InterPro"/>
</dbReference>
<dbReference type="Gene3D" id="3.40.50.10190">
    <property type="entry name" value="BRCT domain"/>
    <property type="match status" value="1"/>
</dbReference>
<dbReference type="PATRIC" id="fig|1682.24.peg.388"/>
<dbReference type="GO" id="GO:0003677">
    <property type="term" value="F:DNA binding"/>
    <property type="evidence" value="ECO:0007669"/>
    <property type="project" value="InterPro"/>
</dbReference>
<dbReference type="GO" id="GO:0003887">
    <property type="term" value="F:DNA-directed DNA polymerase activity"/>
    <property type="evidence" value="ECO:0007669"/>
    <property type="project" value="InterPro"/>
</dbReference>
<dbReference type="Gene3D" id="3.30.420.10">
    <property type="entry name" value="Ribonuclease H-like superfamily/Ribonuclease H"/>
    <property type="match status" value="1"/>
</dbReference>
<evidence type="ECO:0000256" key="3">
    <source>
        <dbReference type="ARBA" id="ARBA00022839"/>
    </source>
</evidence>
<dbReference type="InterPro" id="IPR006054">
    <property type="entry name" value="DnaQ"/>
</dbReference>
<organism evidence="4 5">
    <name type="scientific">Bifidobacterium longum subsp. infantis</name>
    <dbReference type="NCBI Taxonomy" id="1682"/>
    <lineage>
        <taxon>Bacteria</taxon>
        <taxon>Bacillati</taxon>
        <taxon>Actinomycetota</taxon>
        <taxon>Actinomycetes</taxon>
        <taxon>Bifidobacteriales</taxon>
        <taxon>Bifidobacteriaceae</taxon>
        <taxon>Bifidobacterium</taxon>
    </lineage>
</organism>
<dbReference type="AlphaFoldDB" id="A0A0M4LTQ1"/>
<dbReference type="CDD" id="cd06127">
    <property type="entry name" value="DEDDh"/>
    <property type="match status" value="1"/>
</dbReference>
<keyword evidence="3" id="KW-0269">Exonuclease</keyword>
<dbReference type="RefSeq" id="WP_060620156.1">
    <property type="nucleotide sequence ID" value="NZ_CP010411.1"/>
</dbReference>
<dbReference type="FunFam" id="3.30.420.10:FF:000045">
    <property type="entry name" value="3'-5' exonuclease DinG"/>
    <property type="match status" value="1"/>
</dbReference>
<dbReference type="PROSITE" id="PS50172">
    <property type="entry name" value="BRCT"/>
    <property type="match status" value="1"/>
</dbReference>
<dbReference type="InterPro" id="IPR012337">
    <property type="entry name" value="RNaseH-like_sf"/>
</dbReference>
<protein>
    <submittedName>
        <fullName evidence="4">DNA polymerase III PolC-type (PolIII)</fullName>
    </submittedName>
</protein>
<accession>A0A0M4LTQ1</accession>
<dbReference type="PANTHER" id="PTHR30231:SF4">
    <property type="entry name" value="PROTEIN NEN2"/>
    <property type="match status" value="1"/>
</dbReference>
<dbReference type="Proteomes" id="UP000067206">
    <property type="component" value="Chromosome"/>
</dbReference>
<dbReference type="InterPro" id="IPR001357">
    <property type="entry name" value="BRCT_dom"/>
</dbReference>
<keyword evidence="2" id="KW-0378">Hydrolase</keyword>